<evidence type="ECO:0000256" key="3">
    <source>
        <dbReference type="ARBA" id="ARBA00012584"/>
    </source>
</evidence>
<evidence type="ECO:0000256" key="11">
    <source>
        <dbReference type="ARBA" id="ARBA00048366"/>
    </source>
</evidence>
<dbReference type="Pfam" id="PF01300">
    <property type="entry name" value="Sua5_yciO_yrdC"/>
    <property type="match status" value="1"/>
</dbReference>
<evidence type="ECO:0000313" key="13">
    <source>
        <dbReference type="EMBL" id="OSY89350.1"/>
    </source>
</evidence>
<dbReference type="GO" id="GO:0008033">
    <property type="term" value="P:tRNA processing"/>
    <property type="evidence" value="ECO:0007669"/>
    <property type="project" value="UniProtKB-KW"/>
</dbReference>
<dbReference type="GO" id="GO:0006450">
    <property type="term" value="P:regulation of translational fidelity"/>
    <property type="evidence" value="ECO:0007669"/>
    <property type="project" value="TreeGrafter"/>
</dbReference>
<evidence type="ECO:0000256" key="10">
    <source>
        <dbReference type="ARBA" id="ARBA00029774"/>
    </source>
</evidence>
<keyword evidence="6" id="KW-0819">tRNA processing</keyword>
<comment type="subcellular location">
    <subcellularLocation>
        <location evidence="1">Cytoplasm</location>
    </subcellularLocation>
</comment>
<dbReference type="GO" id="GO:0005737">
    <property type="term" value="C:cytoplasm"/>
    <property type="evidence" value="ECO:0007669"/>
    <property type="project" value="UniProtKB-SubCell"/>
</dbReference>
<dbReference type="STRING" id="1635173.WH52_01565"/>
<comment type="catalytic activity">
    <reaction evidence="11">
        <text>L-threonine + hydrogencarbonate + ATP = L-threonylcarbamoyladenylate + diphosphate + H2O</text>
        <dbReference type="Rhea" id="RHEA:36407"/>
        <dbReference type="ChEBI" id="CHEBI:15377"/>
        <dbReference type="ChEBI" id="CHEBI:17544"/>
        <dbReference type="ChEBI" id="CHEBI:30616"/>
        <dbReference type="ChEBI" id="CHEBI:33019"/>
        <dbReference type="ChEBI" id="CHEBI:57926"/>
        <dbReference type="ChEBI" id="CHEBI:73682"/>
        <dbReference type="EC" id="2.7.7.87"/>
    </reaction>
</comment>
<name>A0A1Y2PGQ8_9FLAO</name>
<accession>A0A1Y2PGQ8</accession>
<dbReference type="RefSeq" id="WP_086029161.1">
    <property type="nucleotide sequence ID" value="NZ_LAPZ01000001.1"/>
</dbReference>
<evidence type="ECO:0000256" key="4">
    <source>
        <dbReference type="ARBA" id="ARBA00022490"/>
    </source>
</evidence>
<gene>
    <name evidence="13" type="ORF">WH52_01565</name>
</gene>
<evidence type="ECO:0000256" key="8">
    <source>
        <dbReference type="ARBA" id="ARBA00022741"/>
    </source>
</evidence>
<dbReference type="GO" id="GO:0000049">
    <property type="term" value="F:tRNA binding"/>
    <property type="evidence" value="ECO:0007669"/>
    <property type="project" value="TreeGrafter"/>
</dbReference>
<dbReference type="Proteomes" id="UP000194221">
    <property type="component" value="Unassembled WGS sequence"/>
</dbReference>
<evidence type="ECO:0000313" key="14">
    <source>
        <dbReference type="Proteomes" id="UP000194221"/>
    </source>
</evidence>
<reference evidence="13 14" key="1">
    <citation type="submission" date="2015-03" db="EMBL/GenBank/DDBJ databases">
        <title>Genome sequence of Tenacibaculum sp. S2-2, isolated from intestinal microbiota of sea cucumber, Apostichopus japonicas.</title>
        <authorList>
            <person name="Shao Z."/>
            <person name="Wang L."/>
            <person name="Li X."/>
        </authorList>
    </citation>
    <scope>NUCLEOTIDE SEQUENCE [LARGE SCALE GENOMIC DNA]</scope>
    <source>
        <strain evidence="13 14">S2-2</strain>
    </source>
</reference>
<keyword evidence="7" id="KW-0548">Nucleotidyltransferase</keyword>
<feature type="domain" description="YrdC-like" evidence="12">
    <location>
        <begin position="2"/>
        <end position="185"/>
    </location>
</feature>
<dbReference type="OrthoDB" id="9814580at2"/>
<dbReference type="SUPFAM" id="SSF55821">
    <property type="entry name" value="YrdC/RibB"/>
    <property type="match status" value="1"/>
</dbReference>
<sequence length="185" mass="20552">MIKNISNINLQLKEGNTILYPTDTVWGLGCDATNNNAVKKIYSIKDREESKSLIILVSSIEMLKEYINNIPQKALDILKESTKPTTIIYNNPIGLAPNTIAKDNTIAIRIPENEFCIQLIESFGKPIVSTSANISGEPTPKTFSEISEAILKSVDYVVNLQQDKVNEKSSTILKIEGDDIIVIRE</sequence>
<dbReference type="InterPro" id="IPR006070">
    <property type="entry name" value="Sua5-like_dom"/>
</dbReference>
<dbReference type="FunCoup" id="A0A1Y2PGQ8">
    <property type="interactions" value="396"/>
</dbReference>
<dbReference type="EC" id="2.7.7.87" evidence="3"/>
<organism evidence="13 14">
    <name type="scientific">Tenacibaculum holothuriorum</name>
    <dbReference type="NCBI Taxonomy" id="1635173"/>
    <lineage>
        <taxon>Bacteria</taxon>
        <taxon>Pseudomonadati</taxon>
        <taxon>Bacteroidota</taxon>
        <taxon>Flavobacteriia</taxon>
        <taxon>Flavobacteriales</taxon>
        <taxon>Flavobacteriaceae</taxon>
        <taxon>Tenacibaculum</taxon>
    </lineage>
</organism>
<dbReference type="PANTHER" id="PTHR17490:SF16">
    <property type="entry name" value="THREONYLCARBAMOYL-AMP SYNTHASE"/>
    <property type="match status" value="1"/>
</dbReference>
<comment type="caution">
    <text evidence="13">The sequence shown here is derived from an EMBL/GenBank/DDBJ whole genome shotgun (WGS) entry which is preliminary data.</text>
</comment>
<evidence type="ECO:0000259" key="12">
    <source>
        <dbReference type="PROSITE" id="PS51163"/>
    </source>
</evidence>
<dbReference type="NCBIfam" id="TIGR00057">
    <property type="entry name" value="L-threonylcarbamoyladenylate synthase"/>
    <property type="match status" value="1"/>
</dbReference>
<dbReference type="GO" id="GO:0061710">
    <property type="term" value="F:L-threonylcarbamoyladenylate synthase"/>
    <property type="evidence" value="ECO:0007669"/>
    <property type="project" value="UniProtKB-EC"/>
</dbReference>
<keyword evidence="4" id="KW-0963">Cytoplasm</keyword>
<dbReference type="GO" id="GO:0005524">
    <property type="term" value="F:ATP binding"/>
    <property type="evidence" value="ECO:0007669"/>
    <property type="project" value="UniProtKB-KW"/>
</dbReference>
<dbReference type="GO" id="GO:0003725">
    <property type="term" value="F:double-stranded RNA binding"/>
    <property type="evidence" value="ECO:0007669"/>
    <property type="project" value="InterPro"/>
</dbReference>
<keyword evidence="8" id="KW-0547">Nucleotide-binding</keyword>
<evidence type="ECO:0000256" key="7">
    <source>
        <dbReference type="ARBA" id="ARBA00022695"/>
    </source>
</evidence>
<evidence type="ECO:0000256" key="6">
    <source>
        <dbReference type="ARBA" id="ARBA00022694"/>
    </source>
</evidence>
<dbReference type="EMBL" id="LAPZ01000001">
    <property type="protein sequence ID" value="OSY89350.1"/>
    <property type="molecule type" value="Genomic_DNA"/>
</dbReference>
<evidence type="ECO:0000256" key="1">
    <source>
        <dbReference type="ARBA" id="ARBA00004496"/>
    </source>
</evidence>
<proteinExistence type="inferred from homology"/>
<comment type="similarity">
    <text evidence="2">Belongs to the SUA5 family.</text>
</comment>
<keyword evidence="14" id="KW-1185">Reference proteome</keyword>
<keyword evidence="9" id="KW-0067">ATP-binding</keyword>
<dbReference type="InterPro" id="IPR050156">
    <property type="entry name" value="TC-AMP_synthase_SUA5"/>
</dbReference>
<dbReference type="AlphaFoldDB" id="A0A1Y2PGQ8"/>
<dbReference type="Gene3D" id="3.90.870.10">
    <property type="entry name" value="DHBP synthase"/>
    <property type="match status" value="1"/>
</dbReference>
<evidence type="ECO:0000256" key="5">
    <source>
        <dbReference type="ARBA" id="ARBA00022679"/>
    </source>
</evidence>
<dbReference type="PROSITE" id="PS51163">
    <property type="entry name" value="YRDC"/>
    <property type="match status" value="1"/>
</dbReference>
<evidence type="ECO:0000256" key="2">
    <source>
        <dbReference type="ARBA" id="ARBA00007663"/>
    </source>
</evidence>
<evidence type="ECO:0000256" key="9">
    <source>
        <dbReference type="ARBA" id="ARBA00022840"/>
    </source>
</evidence>
<protein>
    <recommendedName>
        <fullName evidence="10">L-threonylcarbamoyladenylate synthase</fullName>
        <ecNumber evidence="3">2.7.7.87</ecNumber>
    </recommendedName>
    <alternativeName>
        <fullName evidence="10">L-threonylcarbamoyladenylate synthase</fullName>
    </alternativeName>
</protein>
<dbReference type="InterPro" id="IPR017945">
    <property type="entry name" value="DHBP_synth_RibB-like_a/b_dom"/>
</dbReference>
<dbReference type="PANTHER" id="PTHR17490">
    <property type="entry name" value="SUA5"/>
    <property type="match status" value="1"/>
</dbReference>
<dbReference type="InParanoid" id="A0A1Y2PGQ8"/>
<keyword evidence="5" id="KW-0808">Transferase</keyword>